<evidence type="ECO:0000256" key="4">
    <source>
        <dbReference type="SAM" id="SignalP"/>
    </source>
</evidence>
<dbReference type="GO" id="GO:0030288">
    <property type="term" value="C:outer membrane-bounded periplasmic space"/>
    <property type="evidence" value="ECO:0007669"/>
    <property type="project" value="TreeGrafter"/>
</dbReference>
<dbReference type="PROSITE" id="PS51257">
    <property type="entry name" value="PROKAR_LIPOPROTEIN"/>
    <property type="match status" value="1"/>
</dbReference>
<dbReference type="InterPro" id="IPR051455">
    <property type="entry name" value="Bact_solute-bind_prot3"/>
</dbReference>
<evidence type="ECO:0000313" key="6">
    <source>
        <dbReference type="EMBL" id="RFA08943.1"/>
    </source>
</evidence>
<dbReference type="PANTHER" id="PTHR30085:SF6">
    <property type="entry name" value="ABC TRANSPORTER GLUTAMINE-BINDING PROTEIN GLNH"/>
    <property type="match status" value="1"/>
</dbReference>
<dbReference type="Pfam" id="PF00497">
    <property type="entry name" value="SBP_bac_3"/>
    <property type="match status" value="1"/>
</dbReference>
<dbReference type="SMART" id="SM00062">
    <property type="entry name" value="PBPb"/>
    <property type="match status" value="1"/>
</dbReference>
<evidence type="ECO:0000256" key="3">
    <source>
        <dbReference type="ARBA" id="ARBA00022729"/>
    </source>
</evidence>
<dbReference type="CDD" id="cd13690">
    <property type="entry name" value="PBP2_GluB"/>
    <property type="match status" value="1"/>
</dbReference>
<keyword evidence="7" id="KW-1185">Reference proteome</keyword>
<feature type="signal peptide" evidence="4">
    <location>
        <begin position="1"/>
        <end position="23"/>
    </location>
</feature>
<evidence type="ECO:0000256" key="2">
    <source>
        <dbReference type="ARBA" id="ARBA00022448"/>
    </source>
</evidence>
<dbReference type="RefSeq" id="WP_116414340.1">
    <property type="nucleotide sequence ID" value="NZ_NBWZ01000001.1"/>
</dbReference>
<accession>A0A3E0VHF7</accession>
<sequence length="302" mass="31486">MKLRKILIGTAAAAVAVALTACGAPGSATSGGSTSTSAAGAGPYDLQVAESPSFEAGTTMAKLAEAGTMKIGTKFDQPLFGLRGLDGKPVGFDAAIGSLVAAKLGIPFDKIEWTETVSANREPFLQSGQVDAVIATYTINDKRKQVVDFAGPYFVAGQSILVLEGNSEITKPEDLAGKAVCSVEGSTPASNIVEKYGAVLQPTDVYSKCLDPLKNGQVVAMTTDNVILSGFVDSNPGVFKLVGDTFTQEPYGIGLTKDDTAMRTFVNETLQAAFDDGTWARLFEQTAGKVLPVPTPPTIDQY</sequence>
<dbReference type="GO" id="GO:0005576">
    <property type="term" value="C:extracellular region"/>
    <property type="evidence" value="ECO:0007669"/>
    <property type="project" value="TreeGrafter"/>
</dbReference>
<proteinExistence type="inferred from homology"/>
<name>A0A3E0VHF7_9MICO</name>
<evidence type="ECO:0000313" key="7">
    <source>
        <dbReference type="Proteomes" id="UP000256486"/>
    </source>
</evidence>
<dbReference type="AlphaFoldDB" id="A0A3E0VHF7"/>
<reference evidence="6 7" key="1">
    <citation type="submission" date="2017-04" db="EMBL/GenBank/DDBJ databases">
        <title>Comparative genome analysis of Subtercola boreus.</title>
        <authorList>
            <person name="Cho Y.-J."/>
            <person name="Cho A."/>
            <person name="Kim O.-S."/>
            <person name="Lee J.-I."/>
        </authorList>
    </citation>
    <scope>NUCLEOTIDE SEQUENCE [LARGE SCALE GENOMIC DNA]</scope>
    <source>
        <strain evidence="6 7">K300</strain>
    </source>
</reference>
<evidence type="ECO:0000259" key="5">
    <source>
        <dbReference type="SMART" id="SM00062"/>
    </source>
</evidence>
<gene>
    <name evidence="6" type="ORF">B7R54_06670</name>
</gene>
<dbReference type="GO" id="GO:0006865">
    <property type="term" value="P:amino acid transport"/>
    <property type="evidence" value="ECO:0007669"/>
    <property type="project" value="TreeGrafter"/>
</dbReference>
<protein>
    <submittedName>
        <fullName evidence="6">ABC transporter substrate-binding protein</fullName>
    </submittedName>
</protein>
<comment type="caution">
    <text evidence="6">The sequence shown here is derived from an EMBL/GenBank/DDBJ whole genome shotgun (WGS) entry which is preliminary data.</text>
</comment>
<feature type="chain" id="PRO_5017719288" evidence="4">
    <location>
        <begin position="24"/>
        <end position="302"/>
    </location>
</feature>
<dbReference type="InterPro" id="IPR001638">
    <property type="entry name" value="Solute-binding_3/MltF_N"/>
</dbReference>
<dbReference type="SUPFAM" id="SSF53850">
    <property type="entry name" value="Periplasmic binding protein-like II"/>
    <property type="match status" value="1"/>
</dbReference>
<dbReference type="Proteomes" id="UP000256486">
    <property type="component" value="Unassembled WGS sequence"/>
</dbReference>
<feature type="domain" description="Solute-binding protein family 3/N-terminal" evidence="5">
    <location>
        <begin position="68"/>
        <end position="290"/>
    </location>
</feature>
<dbReference type="PANTHER" id="PTHR30085">
    <property type="entry name" value="AMINO ACID ABC TRANSPORTER PERMEASE"/>
    <property type="match status" value="1"/>
</dbReference>
<organism evidence="6 7">
    <name type="scientific">Subtercola boreus</name>
    <dbReference type="NCBI Taxonomy" id="120213"/>
    <lineage>
        <taxon>Bacteria</taxon>
        <taxon>Bacillati</taxon>
        <taxon>Actinomycetota</taxon>
        <taxon>Actinomycetes</taxon>
        <taxon>Micrococcales</taxon>
        <taxon>Microbacteriaceae</taxon>
        <taxon>Subtercola</taxon>
    </lineage>
</organism>
<keyword evidence="2" id="KW-0813">Transport</keyword>
<dbReference type="EMBL" id="NBWZ01000001">
    <property type="protein sequence ID" value="RFA08943.1"/>
    <property type="molecule type" value="Genomic_DNA"/>
</dbReference>
<comment type="similarity">
    <text evidence="1">Belongs to the bacterial solute-binding protein 3 family.</text>
</comment>
<keyword evidence="3 4" id="KW-0732">Signal</keyword>
<dbReference type="Gene3D" id="3.40.190.10">
    <property type="entry name" value="Periplasmic binding protein-like II"/>
    <property type="match status" value="2"/>
</dbReference>
<evidence type="ECO:0000256" key="1">
    <source>
        <dbReference type="ARBA" id="ARBA00010333"/>
    </source>
</evidence>
<dbReference type="OrthoDB" id="9807888at2"/>